<feature type="transmembrane region" description="Helical" evidence="1">
    <location>
        <begin position="178"/>
        <end position="194"/>
    </location>
</feature>
<evidence type="ECO:0000313" key="3">
    <source>
        <dbReference type="EMBL" id="QTD49287.1"/>
    </source>
</evidence>
<dbReference type="RefSeq" id="WP_237378928.1">
    <property type="nucleotide sequence ID" value="NZ_CP071793.1"/>
</dbReference>
<dbReference type="EMBL" id="CP071793">
    <property type="protein sequence ID" value="QTD49287.1"/>
    <property type="molecule type" value="Genomic_DNA"/>
</dbReference>
<dbReference type="AlphaFoldDB" id="A0A8A4TIG7"/>
<feature type="domain" description="Glycosyltransferase 2-like" evidence="2">
    <location>
        <begin position="504"/>
        <end position="658"/>
    </location>
</feature>
<keyword evidence="1" id="KW-0472">Membrane</keyword>
<feature type="transmembrane region" description="Helical" evidence="1">
    <location>
        <begin position="395"/>
        <end position="411"/>
    </location>
</feature>
<reference evidence="3" key="1">
    <citation type="submission" date="2021-03" db="EMBL/GenBank/DDBJ databases">
        <title>Acanthopleuribacteraceae sp. M133.</title>
        <authorList>
            <person name="Wang G."/>
        </authorList>
    </citation>
    <scope>NUCLEOTIDE SEQUENCE</scope>
    <source>
        <strain evidence="3">M133</strain>
    </source>
</reference>
<dbReference type="InterPro" id="IPR001173">
    <property type="entry name" value="Glyco_trans_2-like"/>
</dbReference>
<keyword evidence="1" id="KW-1133">Transmembrane helix</keyword>
<keyword evidence="4" id="KW-1185">Reference proteome</keyword>
<protein>
    <submittedName>
        <fullName evidence="3">Glycosyltransferase</fullName>
    </submittedName>
</protein>
<name>A0A8A4TIG7_SULCO</name>
<evidence type="ECO:0000256" key="1">
    <source>
        <dbReference type="SAM" id="Phobius"/>
    </source>
</evidence>
<gene>
    <name evidence="3" type="ORF">J3U87_27185</name>
</gene>
<dbReference type="InterPro" id="IPR029044">
    <property type="entry name" value="Nucleotide-diphossugar_trans"/>
</dbReference>
<accession>A0A8A4TIG7</accession>
<feature type="transmembrane region" description="Helical" evidence="1">
    <location>
        <begin position="200"/>
        <end position="216"/>
    </location>
</feature>
<dbReference type="Proteomes" id="UP000663929">
    <property type="component" value="Chromosome"/>
</dbReference>
<dbReference type="SUPFAM" id="SSF53448">
    <property type="entry name" value="Nucleotide-diphospho-sugar transferases"/>
    <property type="match status" value="1"/>
</dbReference>
<feature type="transmembrane region" description="Helical" evidence="1">
    <location>
        <begin position="416"/>
        <end position="435"/>
    </location>
</feature>
<feature type="transmembrane region" description="Helical" evidence="1">
    <location>
        <begin position="31"/>
        <end position="49"/>
    </location>
</feature>
<dbReference type="PANTHER" id="PTHR48090">
    <property type="entry name" value="UNDECAPRENYL-PHOSPHATE 4-DEOXY-4-FORMAMIDO-L-ARABINOSE TRANSFERASE-RELATED"/>
    <property type="match status" value="1"/>
</dbReference>
<feature type="transmembrane region" description="Helical" evidence="1">
    <location>
        <begin position="223"/>
        <end position="240"/>
    </location>
</feature>
<sequence>MNRSSTWGIPAFFRELYREPMTAREPSRRPFVTPMAILFIAAIFLRMWFLHRFGTLLFPDSLFRYLPIGVHAPERWLGSVYDTPGYPLFISAVHHGPGLYPWLQLGQAVLDGLTALMVLDMGRRLDLGIWAWPPALIMGLGAHHIAFSNAVLSETLFCFLTVGCCWWFLLLRSRPDRGYGYFAGLGLWVAALTLTRANGVLFLALFTFAGLWFSSLKGQRGKWILFGSCAVVPILAWVGYNYHSRGLLGIAQGSGWQFLQATSYHGLLVAEDLPAEDRDAYTDLASLYRIRAKHFDPAKPRRAVLGYDRQYRDIALSAVRRDPLGYLRGVVSSMRLPTQEIYDMSKLPLRQGNWTHHRNLAAKTDYLHWMPPYHEQGLFRRLYGHLMVLSFKNKMPILMLFSLCAWLYAVYRKRPYLFLLGGLPFLNGLPLLLMLNPIDRYFYPFEPLLWLTLFAVPPLVRRAAFGAPASDRPGWRWWWPTADVSALGSDLATGSTRVIDRGLVIVPAYNEADNLPTLLDRFGDPEGWDLLVVNDGSSDDTAEILARSGVRHINLPMNLGIGGAMQTGYRFAFENGYSRAIQMDGDGQHQPEQIARLETALAEADCVIGSRFLERRGYQSTPLRLLGIRMISWTLYLMSGRRIRDCTSGMRMVNRRVLALFANHYPHDFPEPESLAMLLRAGCRVVEVPVEMAERGGGASSIQGLKSVLYMIQVIPKVVLSSIFRRFV</sequence>
<dbReference type="Gene3D" id="3.90.550.10">
    <property type="entry name" value="Spore Coat Polysaccharide Biosynthesis Protein SpsA, Chain A"/>
    <property type="match status" value="1"/>
</dbReference>
<organism evidence="3 4">
    <name type="scientific">Sulfidibacter corallicola</name>
    <dbReference type="NCBI Taxonomy" id="2818388"/>
    <lineage>
        <taxon>Bacteria</taxon>
        <taxon>Pseudomonadati</taxon>
        <taxon>Acidobacteriota</taxon>
        <taxon>Holophagae</taxon>
        <taxon>Acanthopleuribacterales</taxon>
        <taxon>Acanthopleuribacteraceae</taxon>
        <taxon>Sulfidibacter</taxon>
    </lineage>
</organism>
<evidence type="ECO:0000313" key="4">
    <source>
        <dbReference type="Proteomes" id="UP000663929"/>
    </source>
</evidence>
<proteinExistence type="predicted"/>
<dbReference type="InterPro" id="IPR050256">
    <property type="entry name" value="Glycosyltransferase_2"/>
</dbReference>
<keyword evidence="1" id="KW-0812">Transmembrane</keyword>
<evidence type="ECO:0000259" key="2">
    <source>
        <dbReference type="Pfam" id="PF00535"/>
    </source>
</evidence>
<dbReference type="PANTHER" id="PTHR48090:SF7">
    <property type="entry name" value="RFBJ PROTEIN"/>
    <property type="match status" value="1"/>
</dbReference>
<dbReference type="CDD" id="cd04179">
    <property type="entry name" value="DPM_DPG-synthase_like"/>
    <property type="match status" value="1"/>
</dbReference>
<dbReference type="KEGG" id="scor:J3U87_27185"/>
<feature type="transmembrane region" description="Helical" evidence="1">
    <location>
        <begin position="151"/>
        <end position="171"/>
    </location>
</feature>
<feature type="transmembrane region" description="Helical" evidence="1">
    <location>
        <begin position="127"/>
        <end position="145"/>
    </location>
</feature>
<dbReference type="Pfam" id="PF00535">
    <property type="entry name" value="Glycos_transf_2"/>
    <property type="match status" value="1"/>
</dbReference>